<dbReference type="PANTHER" id="PTHR30469:SF36">
    <property type="entry name" value="BLL3903 PROTEIN"/>
    <property type="match status" value="1"/>
</dbReference>
<feature type="coiled-coil region" evidence="4">
    <location>
        <begin position="115"/>
        <end position="147"/>
    </location>
</feature>
<evidence type="ECO:0000256" key="4">
    <source>
        <dbReference type="SAM" id="Coils"/>
    </source>
</evidence>
<dbReference type="EMBL" id="SLXP01000001">
    <property type="protein sequence ID" value="TCP44347.1"/>
    <property type="molecule type" value="Genomic_DNA"/>
</dbReference>
<dbReference type="OrthoDB" id="9806939at2"/>
<evidence type="ECO:0000313" key="9">
    <source>
        <dbReference type="Proteomes" id="UP000294835"/>
    </source>
</evidence>
<comment type="similarity">
    <text evidence="2">Belongs to the membrane fusion protein (MFP) (TC 8.A.1) family.</text>
</comment>
<dbReference type="InterPro" id="IPR058625">
    <property type="entry name" value="MdtA-like_BSH"/>
</dbReference>
<evidence type="ECO:0000259" key="5">
    <source>
        <dbReference type="Pfam" id="PF25917"/>
    </source>
</evidence>
<feature type="domain" description="CusB-like beta-barrel" evidence="6">
    <location>
        <begin position="220"/>
        <end position="291"/>
    </location>
</feature>
<evidence type="ECO:0000313" key="8">
    <source>
        <dbReference type="EMBL" id="TCP44347.1"/>
    </source>
</evidence>
<dbReference type="Gene3D" id="1.10.287.470">
    <property type="entry name" value="Helix hairpin bin"/>
    <property type="match status" value="1"/>
</dbReference>
<dbReference type="Proteomes" id="UP000294835">
    <property type="component" value="Unassembled WGS sequence"/>
</dbReference>
<sequence>MLRQLLLSAVLLAGTIALWVAFVPSAMPVLDRLGVLGLLGIEATAPETAEGGGVRRGGPAAVVVQEVSEGRISDRVAAIGDGQALRTVNVRAKATGEVIELRLEDGRPVEEGSLILRLEDEAERIAVERARLVLEDARDEAERLARLENTGAVTEVSRRAADLALRSAELALREAEFELDRRSVHAPISGWAGVIDLAKGDSVSAQDMVVTITDRSQILIDFRVPERVATQISPGMPLEARPLAMPETVLQGTVDALDNVVDPASRTLRVQGRLANEADLLRAGMAFEVVLRFPGEALPEVDPLAVQWSAEGAFVWIVREGKAQRVPVTIRQRNADSVLVEADLAPGDQVVTEGVQSLRPGAEVKIVAPQAALFPARAAAQL</sequence>
<evidence type="ECO:0000259" key="6">
    <source>
        <dbReference type="Pfam" id="PF25954"/>
    </source>
</evidence>
<keyword evidence="9" id="KW-1185">Reference proteome</keyword>
<reference evidence="8 9" key="1">
    <citation type="submission" date="2019-03" db="EMBL/GenBank/DDBJ databases">
        <title>Genomic Encyclopedia of Type Strains, Phase IV (KMG-IV): sequencing the most valuable type-strain genomes for metagenomic binning, comparative biology and taxonomic classification.</title>
        <authorList>
            <person name="Goeker M."/>
        </authorList>
    </citation>
    <scope>NUCLEOTIDE SEQUENCE [LARGE SCALE GENOMIC DNA]</scope>
    <source>
        <strain evidence="8 9">DSM 18063</strain>
    </source>
</reference>
<comment type="caution">
    <text evidence="8">The sequence shown here is derived from an EMBL/GenBank/DDBJ whole genome shotgun (WGS) entry which is preliminary data.</text>
</comment>
<evidence type="ECO:0000256" key="1">
    <source>
        <dbReference type="ARBA" id="ARBA00004196"/>
    </source>
</evidence>
<accession>A0A4R2Q6M8</accession>
<dbReference type="AlphaFoldDB" id="A0A4R2Q6M8"/>
<dbReference type="SUPFAM" id="SSF111369">
    <property type="entry name" value="HlyD-like secretion proteins"/>
    <property type="match status" value="1"/>
</dbReference>
<dbReference type="GO" id="GO:1990281">
    <property type="term" value="C:efflux pump complex"/>
    <property type="evidence" value="ECO:0007669"/>
    <property type="project" value="TreeGrafter"/>
</dbReference>
<feature type="domain" description="Multidrug resistance protein MdtA-like C-terminal permuted SH3" evidence="7">
    <location>
        <begin position="305"/>
        <end position="356"/>
    </location>
</feature>
<keyword evidence="3" id="KW-0813">Transport</keyword>
<dbReference type="RefSeq" id="WP_132460479.1">
    <property type="nucleotide sequence ID" value="NZ_SLXP01000001.1"/>
</dbReference>
<evidence type="ECO:0000256" key="3">
    <source>
        <dbReference type="ARBA" id="ARBA00022448"/>
    </source>
</evidence>
<dbReference type="NCBIfam" id="TIGR01730">
    <property type="entry name" value="RND_mfp"/>
    <property type="match status" value="1"/>
</dbReference>
<gene>
    <name evidence="8" type="ORF">EV662_101440</name>
</gene>
<dbReference type="PANTHER" id="PTHR30469">
    <property type="entry name" value="MULTIDRUG RESISTANCE PROTEIN MDTA"/>
    <property type="match status" value="1"/>
</dbReference>
<proteinExistence type="inferred from homology"/>
<dbReference type="Gene3D" id="2.40.30.170">
    <property type="match status" value="1"/>
</dbReference>
<dbReference type="Pfam" id="PF25954">
    <property type="entry name" value="Beta-barrel_RND_2"/>
    <property type="match status" value="1"/>
</dbReference>
<dbReference type="Gene3D" id="2.40.420.20">
    <property type="match status" value="1"/>
</dbReference>
<evidence type="ECO:0000259" key="7">
    <source>
        <dbReference type="Pfam" id="PF25967"/>
    </source>
</evidence>
<protein>
    <submittedName>
        <fullName evidence="8">RND family efflux transporter MFP subunit</fullName>
    </submittedName>
</protein>
<dbReference type="Gene3D" id="2.40.50.100">
    <property type="match status" value="1"/>
</dbReference>
<dbReference type="InterPro" id="IPR006143">
    <property type="entry name" value="RND_pump_MFP"/>
</dbReference>
<comment type="subcellular location">
    <subcellularLocation>
        <location evidence="1">Cell envelope</location>
    </subcellularLocation>
</comment>
<keyword evidence="4" id="KW-0175">Coiled coil</keyword>
<dbReference type="Pfam" id="PF25967">
    <property type="entry name" value="RND-MFP_C"/>
    <property type="match status" value="1"/>
</dbReference>
<dbReference type="GO" id="GO:0015562">
    <property type="term" value="F:efflux transmembrane transporter activity"/>
    <property type="evidence" value="ECO:0007669"/>
    <property type="project" value="TreeGrafter"/>
</dbReference>
<evidence type="ECO:0000256" key="2">
    <source>
        <dbReference type="ARBA" id="ARBA00009477"/>
    </source>
</evidence>
<dbReference type="Pfam" id="PF25917">
    <property type="entry name" value="BSH_RND"/>
    <property type="match status" value="1"/>
</dbReference>
<dbReference type="InterPro" id="IPR058792">
    <property type="entry name" value="Beta-barrel_RND_2"/>
</dbReference>
<dbReference type="InterPro" id="IPR058627">
    <property type="entry name" value="MdtA-like_C"/>
</dbReference>
<feature type="domain" description="Multidrug resistance protein MdtA-like barrel-sandwich hybrid" evidence="5">
    <location>
        <begin position="86"/>
        <end position="212"/>
    </location>
</feature>
<name>A0A4R2Q6M8_9RHOB</name>
<organism evidence="8 9">
    <name type="scientific">Rhodovulum marinum</name>
    <dbReference type="NCBI Taxonomy" id="320662"/>
    <lineage>
        <taxon>Bacteria</taxon>
        <taxon>Pseudomonadati</taxon>
        <taxon>Pseudomonadota</taxon>
        <taxon>Alphaproteobacteria</taxon>
        <taxon>Rhodobacterales</taxon>
        <taxon>Paracoccaceae</taxon>
        <taxon>Rhodovulum</taxon>
    </lineage>
</organism>